<evidence type="ECO:0000313" key="2">
    <source>
        <dbReference type="EMBL" id="GAH42524.1"/>
    </source>
</evidence>
<gene>
    <name evidence="2" type="ORF">S03H2_11511</name>
</gene>
<name>X1GLP8_9ZZZZ</name>
<accession>X1GLP8</accession>
<organism evidence="2">
    <name type="scientific">marine sediment metagenome</name>
    <dbReference type="NCBI Taxonomy" id="412755"/>
    <lineage>
        <taxon>unclassified sequences</taxon>
        <taxon>metagenomes</taxon>
        <taxon>ecological metagenomes</taxon>
    </lineage>
</organism>
<feature type="transmembrane region" description="Helical" evidence="1">
    <location>
        <begin position="56"/>
        <end position="74"/>
    </location>
</feature>
<proteinExistence type="predicted"/>
<keyword evidence="1" id="KW-0812">Transmembrane</keyword>
<evidence type="ECO:0000256" key="1">
    <source>
        <dbReference type="SAM" id="Phobius"/>
    </source>
</evidence>
<evidence type="ECO:0008006" key="3">
    <source>
        <dbReference type="Google" id="ProtNLM"/>
    </source>
</evidence>
<keyword evidence="1" id="KW-1133">Transmembrane helix</keyword>
<dbReference type="EMBL" id="BARU01005872">
    <property type="protein sequence ID" value="GAH42524.1"/>
    <property type="molecule type" value="Genomic_DNA"/>
</dbReference>
<comment type="caution">
    <text evidence="2">The sequence shown here is derived from an EMBL/GenBank/DDBJ whole genome shotgun (WGS) entry which is preliminary data.</text>
</comment>
<feature type="transmembrane region" description="Helical" evidence="1">
    <location>
        <begin position="32"/>
        <end position="49"/>
    </location>
</feature>
<protein>
    <recommendedName>
        <fullName evidence="3">VanZ-like domain-containing protein</fullName>
    </recommendedName>
</protein>
<feature type="non-terminal residue" evidence="2">
    <location>
        <position position="1"/>
    </location>
</feature>
<feature type="transmembrane region" description="Helical" evidence="1">
    <location>
        <begin position="86"/>
        <end position="102"/>
    </location>
</feature>
<dbReference type="AlphaFoldDB" id="X1GLP8"/>
<keyword evidence="1" id="KW-0472">Membrane</keyword>
<sequence>LTLETMANFSWFPGGYKQILLFGEGWISVDKLFHFSMSFVMVLLVWNFVKNKWISGAIVVFFHGLWELFEYVVQPGIIGDTWKDEVTNITAVIVGIIVIILVERYRKKKEKQETLIESRLQKVETLK</sequence>
<reference evidence="2" key="1">
    <citation type="journal article" date="2014" name="Front. Microbiol.">
        <title>High frequency of phylogenetically diverse reductive dehalogenase-homologous genes in deep subseafloor sedimentary metagenomes.</title>
        <authorList>
            <person name="Kawai M."/>
            <person name="Futagami T."/>
            <person name="Toyoda A."/>
            <person name="Takaki Y."/>
            <person name="Nishi S."/>
            <person name="Hori S."/>
            <person name="Arai W."/>
            <person name="Tsubouchi T."/>
            <person name="Morono Y."/>
            <person name="Uchiyama I."/>
            <person name="Ito T."/>
            <person name="Fujiyama A."/>
            <person name="Inagaki F."/>
            <person name="Takami H."/>
        </authorList>
    </citation>
    <scope>NUCLEOTIDE SEQUENCE</scope>
    <source>
        <strain evidence="2">Expedition CK06-06</strain>
    </source>
</reference>